<evidence type="ECO:0000313" key="1">
    <source>
        <dbReference type="EMBL" id="GAY77723.1"/>
    </source>
</evidence>
<sequence>MFSLHMRFIYQIGKIIENISEKYAIILIKITNKEIAWRELAYADC</sequence>
<comment type="caution">
    <text evidence="1">The sequence shown here is derived from an EMBL/GenBank/DDBJ whole genome shotgun (WGS) entry which is preliminary data.</text>
</comment>
<organism evidence="1 2">
    <name type="scientific">Sporolactobacillus inulinus</name>
    <dbReference type="NCBI Taxonomy" id="2078"/>
    <lineage>
        <taxon>Bacteria</taxon>
        <taxon>Bacillati</taxon>
        <taxon>Bacillota</taxon>
        <taxon>Bacilli</taxon>
        <taxon>Bacillales</taxon>
        <taxon>Sporolactobacillaceae</taxon>
        <taxon>Sporolactobacillus</taxon>
    </lineage>
</organism>
<gene>
    <name evidence="1" type="ORF">NBRC111894_3277</name>
</gene>
<protein>
    <submittedName>
        <fullName evidence="1">Uncharacterized protein</fullName>
    </submittedName>
</protein>
<proteinExistence type="predicted"/>
<dbReference type="EMBL" id="BEXB01000031">
    <property type="protein sequence ID" value="GAY77723.1"/>
    <property type="molecule type" value="Genomic_DNA"/>
</dbReference>
<dbReference type="AlphaFoldDB" id="A0A4Y1ZFE6"/>
<reference evidence="1 2" key="1">
    <citation type="submission" date="2017-11" db="EMBL/GenBank/DDBJ databases">
        <title>Draft Genome Sequence of Sporolactobacillus inulinus NBRC 111894 Isolated from Koso, a Japanese Sugar-Vegetable Fermented Beverage.</title>
        <authorList>
            <person name="Chiou T.Y."/>
            <person name="Oshima K."/>
            <person name="Suda W."/>
            <person name="Hattori M."/>
            <person name="Takahashi T."/>
        </authorList>
    </citation>
    <scope>NUCLEOTIDE SEQUENCE [LARGE SCALE GENOMIC DNA]</scope>
    <source>
        <strain evidence="1 2">NBRC111894</strain>
    </source>
</reference>
<evidence type="ECO:0000313" key="2">
    <source>
        <dbReference type="Proteomes" id="UP000319716"/>
    </source>
</evidence>
<name>A0A4Y1ZFE6_9BACL</name>
<dbReference type="Proteomes" id="UP000319716">
    <property type="component" value="Unassembled WGS sequence"/>
</dbReference>
<accession>A0A4Y1ZFE6</accession>